<organism evidence="4 5">
    <name type="scientific">Metaplanococcus flavidus</name>
    <dbReference type="NCBI Taxonomy" id="569883"/>
    <lineage>
        <taxon>Bacteria</taxon>
        <taxon>Bacillati</taxon>
        <taxon>Bacillota</taxon>
        <taxon>Bacilli</taxon>
        <taxon>Bacillales</taxon>
        <taxon>Caryophanaceae</taxon>
        <taxon>Metaplanococcus</taxon>
    </lineage>
</organism>
<evidence type="ECO:0000256" key="3">
    <source>
        <dbReference type="SAM" id="Phobius"/>
    </source>
</evidence>
<dbReference type="EMBL" id="JBHTKI010000006">
    <property type="protein sequence ID" value="MFD1030436.1"/>
    <property type="molecule type" value="Genomic_DNA"/>
</dbReference>
<dbReference type="Pfam" id="PF07963">
    <property type="entry name" value="N_methyl"/>
    <property type="match status" value="1"/>
</dbReference>
<dbReference type="PROSITE" id="PS00409">
    <property type="entry name" value="PROKAR_NTER_METHYL"/>
    <property type="match status" value="1"/>
</dbReference>
<dbReference type="InterPro" id="IPR012902">
    <property type="entry name" value="N_methyl_site"/>
</dbReference>
<evidence type="ECO:0000256" key="2">
    <source>
        <dbReference type="ARBA" id="ARBA00023287"/>
    </source>
</evidence>
<keyword evidence="3" id="KW-0812">Transmembrane</keyword>
<evidence type="ECO:0000256" key="1">
    <source>
        <dbReference type="ARBA" id="ARBA00004241"/>
    </source>
</evidence>
<evidence type="ECO:0000313" key="4">
    <source>
        <dbReference type="EMBL" id="MFD1030436.1"/>
    </source>
</evidence>
<feature type="transmembrane region" description="Helical" evidence="3">
    <location>
        <begin position="12"/>
        <end position="34"/>
    </location>
</feature>
<sequence length="144" mass="16023">MKKYLKNNSGLTLVEILAALVLLSIVLVAFMTFFTQSAKFTAHNHETLTAVQVAEDVVGQLREGEDSILSVGKICSAEDIENRAFVFSSCENIDDYNDDYNILLFEMDGPTEGLKKVKVIVKSLDGRGINEPEFETEMYYEVGA</sequence>
<dbReference type="Proteomes" id="UP001597109">
    <property type="component" value="Unassembled WGS sequence"/>
</dbReference>
<dbReference type="NCBIfam" id="TIGR02532">
    <property type="entry name" value="IV_pilin_GFxxxE"/>
    <property type="match status" value="1"/>
</dbReference>
<keyword evidence="3" id="KW-1133">Transmembrane helix</keyword>
<keyword evidence="5" id="KW-1185">Reference proteome</keyword>
<keyword evidence="2" id="KW-0178">Competence</keyword>
<keyword evidence="3" id="KW-0472">Membrane</keyword>
<comment type="subcellular location">
    <subcellularLocation>
        <location evidence="1">Cell surface</location>
    </subcellularLocation>
</comment>
<accession>A0ABW3LAK8</accession>
<gene>
    <name evidence="4" type="ORF">ACFQ1X_03250</name>
</gene>
<evidence type="ECO:0000313" key="5">
    <source>
        <dbReference type="Proteomes" id="UP001597109"/>
    </source>
</evidence>
<protein>
    <submittedName>
        <fullName evidence="4">Prepilin-type N-terminal cleavage/methylation domain-containing protein</fullName>
    </submittedName>
</protein>
<comment type="caution">
    <text evidence="4">The sequence shown here is derived from an EMBL/GenBank/DDBJ whole genome shotgun (WGS) entry which is preliminary data.</text>
</comment>
<reference evidence="5" key="1">
    <citation type="journal article" date="2019" name="Int. J. Syst. Evol. Microbiol.">
        <title>The Global Catalogue of Microorganisms (GCM) 10K type strain sequencing project: providing services to taxonomists for standard genome sequencing and annotation.</title>
        <authorList>
            <consortium name="The Broad Institute Genomics Platform"/>
            <consortium name="The Broad Institute Genome Sequencing Center for Infectious Disease"/>
            <person name="Wu L."/>
            <person name="Ma J."/>
        </authorList>
    </citation>
    <scope>NUCLEOTIDE SEQUENCE [LARGE SCALE GENOMIC DNA]</scope>
    <source>
        <strain evidence="5">CCUG 56756</strain>
    </source>
</reference>
<proteinExistence type="predicted"/>
<name>A0ABW3LAK8_9BACL</name>
<dbReference type="RefSeq" id="WP_144838893.1">
    <property type="nucleotide sequence ID" value="NZ_JBHTKI010000006.1"/>
</dbReference>